<proteinExistence type="predicted"/>
<reference evidence="1 2" key="1">
    <citation type="submission" date="2016-09" db="EMBL/GenBank/DDBJ databases">
        <title>Couchioplanes caeruleus draft genome sequence.</title>
        <authorList>
            <person name="Sheehan J."/>
            <person name="Caffrey P."/>
        </authorList>
    </citation>
    <scope>NUCLEOTIDE SEQUENCE [LARGE SCALE GENOMIC DNA]</scope>
    <source>
        <strain evidence="1 2">DSM 43634</strain>
    </source>
</reference>
<gene>
    <name evidence="1" type="ORF">BG844_15060</name>
</gene>
<name>A0A1K0GVP3_9ACTN</name>
<accession>A0A1K0GVP3</accession>
<protein>
    <recommendedName>
        <fullName evidence="3">ATP-grasp domain-containing protein</fullName>
    </recommendedName>
</protein>
<evidence type="ECO:0000313" key="1">
    <source>
        <dbReference type="EMBL" id="OJF13459.1"/>
    </source>
</evidence>
<evidence type="ECO:0000313" key="2">
    <source>
        <dbReference type="Proteomes" id="UP000182486"/>
    </source>
</evidence>
<dbReference type="SUPFAM" id="SSF56059">
    <property type="entry name" value="Glutathione synthetase ATP-binding domain-like"/>
    <property type="match status" value="1"/>
</dbReference>
<sequence length="152" mass="16991">MSDGRTLLVLTQRYDATADFVVAELAARDRPVFRCDPGDFPQTLTLVALWGEGWHGSLRQPGRPEAAGLDWRTDYDSLSYSVVTVPDPVREAVRRLLARLRLRFGALDFIVTPHDEWIFLEINPNGQWAWLQDATGLPIAAAIADALTKETT</sequence>
<dbReference type="AlphaFoldDB" id="A0A1K0GVP3"/>
<comment type="caution">
    <text evidence="1">The sequence shown here is derived from an EMBL/GenBank/DDBJ whole genome shotgun (WGS) entry which is preliminary data.</text>
</comment>
<evidence type="ECO:0008006" key="3">
    <source>
        <dbReference type="Google" id="ProtNLM"/>
    </source>
</evidence>
<dbReference type="RefSeq" id="WP_071805956.1">
    <property type="nucleotide sequence ID" value="NZ_MEIA01000152.1"/>
</dbReference>
<dbReference type="EMBL" id="MEIA01000152">
    <property type="protein sequence ID" value="OJF13459.1"/>
    <property type="molecule type" value="Genomic_DNA"/>
</dbReference>
<dbReference type="Gene3D" id="3.30.470.20">
    <property type="entry name" value="ATP-grasp fold, B domain"/>
    <property type="match status" value="1"/>
</dbReference>
<dbReference type="Proteomes" id="UP000182486">
    <property type="component" value="Unassembled WGS sequence"/>
</dbReference>
<organism evidence="1 2">
    <name type="scientific">Couchioplanes caeruleus subsp. caeruleus</name>
    <dbReference type="NCBI Taxonomy" id="56427"/>
    <lineage>
        <taxon>Bacteria</taxon>
        <taxon>Bacillati</taxon>
        <taxon>Actinomycetota</taxon>
        <taxon>Actinomycetes</taxon>
        <taxon>Micromonosporales</taxon>
        <taxon>Micromonosporaceae</taxon>
        <taxon>Couchioplanes</taxon>
    </lineage>
</organism>
<keyword evidence="2" id="KW-1185">Reference proteome</keyword>